<dbReference type="Gene3D" id="3.40.50.720">
    <property type="entry name" value="NAD(P)-binding Rossmann-like Domain"/>
    <property type="match status" value="1"/>
</dbReference>
<dbReference type="SUPFAM" id="SSF51735">
    <property type="entry name" value="NAD(P)-binding Rossmann-fold domains"/>
    <property type="match status" value="1"/>
</dbReference>
<dbReference type="EMBL" id="BMQJ01000002">
    <property type="protein sequence ID" value="GGP84186.1"/>
    <property type="molecule type" value="Genomic_DNA"/>
</dbReference>
<organism evidence="2 3">
    <name type="scientific">Streptosporangium pseudovulgare</name>
    <dbReference type="NCBI Taxonomy" id="35765"/>
    <lineage>
        <taxon>Bacteria</taxon>
        <taxon>Bacillati</taxon>
        <taxon>Actinomycetota</taxon>
        <taxon>Actinomycetes</taxon>
        <taxon>Streptosporangiales</taxon>
        <taxon>Streptosporangiaceae</taxon>
        <taxon>Streptosporangium</taxon>
    </lineage>
</organism>
<gene>
    <name evidence="2" type="ORF">GCM10010140_11480</name>
</gene>
<feature type="domain" description="NAD-dependent epimerase/dehydratase" evidence="1">
    <location>
        <begin position="17"/>
        <end position="215"/>
    </location>
</feature>
<keyword evidence="3" id="KW-1185">Reference proteome</keyword>
<dbReference type="InterPro" id="IPR001509">
    <property type="entry name" value="Epimerase_deHydtase"/>
</dbReference>
<comment type="caution">
    <text evidence="2">The sequence shown here is derived from an EMBL/GenBank/DDBJ whole genome shotgun (WGS) entry which is preliminary data.</text>
</comment>
<dbReference type="InterPro" id="IPR036291">
    <property type="entry name" value="NAD(P)-bd_dom_sf"/>
</dbReference>
<proteinExistence type="predicted"/>
<sequence>MVTPRTAGEQWSAMRTLVIGGSIFLGRAIVEEALRRGHEVTTFNRGRNGVDVPGVEAIKGDREVTSDLERLAEGREWDIVVDVCGFVPRVVGESVRVLNGHAATYAFISSISACSVWPGQAADESSPRFECAPDAGRDDGDYGVLKAGCERAVEQGFDGNALIIEPGLIIGPHENVGRLPWWLTRIDRGGRVLAPGDPDMAMQLIDARDIAAFTLDQAEAGTNDRFFVSGVRGNITYRGLLEECRAVTGSDAELVWVDDEFLLDRDVAPWTELPVWAPRNEEFAGVWLPSSEKALAAGLRCRPVAETVRDTWAWLREIPVEERSFRGHGIDPEKEAEILAEWA</sequence>
<name>A0ABQ2QM70_9ACTN</name>
<evidence type="ECO:0000259" key="1">
    <source>
        <dbReference type="Pfam" id="PF01370"/>
    </source>
</evidence>
<reference evidence="3" key="1">
    <citation type="journal article" date="2019" name="Int. J. Syst. Evol. Microbiol.">
        <title>The Global Catalogue of Microorganisms (GCM) 10K type strain sequencing project: providing services to taxonomists for standard genome sequencing and annotation.</title>
        <authorList>
            <consortium name="The Broad Institute Genomics Platform"/>
            <consortium name="The Broad Institute Genome Sequencing Center for Infectious Disease"/>
            <person name="Wu L."/>
            <person name="Ma J."/>
        </authorList>
    </citation>
    <scope>NUCLEOTIDE SEQUENCE [LARGE SCALE GENOMIC DNA]</scope>
    <source>
        <strain evidence="3">JCM 3115</strain>
    </source>
</reference>
<protein>
    <submittedName>
        <fullName evidence="2">Reductase</fullName>
    </submittedName>
</protein>
<dbReference type="Proteomes" id="UP000611554">
    <property type="component" value="Unassembled WGS sequence"/>
</dbReference>
<dbReference type="Pfam" id="PF01370">
    <property type="entry name" value="Epimerase"/>
    <property type="match status" value="1"/>
</dbReference>
<accession>A0ABQ2QM70</accession>
<evidence type="ECO:0000313" key="3">
    <source>
        <dbReference type="Proteomes" id="UP000611554"/>
    </source>
</evidence>
<evidence type="ECO:0000313" key="2">
    <source>
        <dbReference type="EMBL" id="GGP84186.1"/>
    </source>
</evidence>